<accession>D2QN86</accession>
<proteinExistence type="predicted"/>
<dbReference type="Gene3D" id="3.40.430.10">
    <property type="entry name" value="Dihydrofolate Reductase, subunit A"/>
    <property type="match status" value="1"/>
</dbReference>
<gene>
    <name evidence="2" type="ordered locus">Slin_3264</name>
</gene>
<reference evidence="2 3" key="1">
    <citation type="journal article" date="2010" name="Stand. Genomic Sci.">
        <title>Complete genome sequence of Spirosoma linguale type strain (1).</title>
        <authorList>
            <person name="Lail K."/>
            <person name="Sikorski J."/>
            <person name="Saunders E."/>
            <person name="Lapidus A."/>
            <person name="Glavina Del Rio T."/>
            <person name="Copeland A."/>
            <person name="Tice H."/>
            <person name="Cheng J.-F."/>
            <person name="Lucas S."/>
            <person name="Nolan M."/>
            <person name="Bruce D."/>
            <person name="Goodwin L."/>
            <person name="Pitluck S."/>
            <person name="Ivanova N."/>
            <person name="Mavromatis K."/>
            <person name="Ovchinnikova G."/>
            <person name="Pati A."/>
            <person name="Chen A."/>
            <person name="Palaniappan K."/>
            <person name="Land M."/>
            <person name="Hauser L."/>
            <person name="Chang Y.-J."/>
            <person name="Jeffries C.D."/>
            <person name="Chain P."/>
            <person name="Brettin T."/>
            <person name="Detter J.C."/>
            <person name="Schuetze A."/>
            <person name="Rohde M."/>
            <person name="Tindall B.J."/>
            <person name="Goeker M."/>
            <person name="Bristow J."/>
            <person name="Eisen J.A."/>
            <person name="Markowitz V."/>
            <person name="Hugenholtz P."/>
            <person name="Kyrpides N.C."/>
            <person name="Klenk H.-P."/>
            <person name="Chen F."/>
        </authorList>
    </citation>
    <scope>NUCLEOTIDE SEQUENCE [LARGE SCALE GENOMIC DNA]</scope>
    <source>
        <strain evidence="3">ATCC 33905 / DSM 74 / LMG 10896 / Claus 1</strain>
    </source>
</reference>
<dbReference type="InterPro" id="IPR024072">
    <property type="entry name" value="DHFR-like_dom_sf"/>
</dbReference>
<dbReference type="InterPro" id="IPR002734">
    <property type="entry name" value="RibDG_C"/>
</dbReference>
<organism evidence="2 3">
    <name type="scientific">Spirosoma linguale (strain ATCC 33905 / DSM 74 / LMG 10896 / Claus 1)</name>
    <dbReference type="NCBI Taxonomy" id="504472"/>
    <lineage>
        <taxon>Bacteria</taxon>
        <taxon>Pseudomonadati</taxon>
        <taxon>Bacteroidota</taxon>
        <taxon>Cytophagia</taxon>
        <taxon>Cytophagales</taxon>
        <taxon>Cytophagaceae</taxon>
        <taxon>Spirosoma</taxon>
    </lineage>
</organism>
<dbReference type="GO" id="GO:0008703">
    <property type="term" value="F:5-amino-6-(5-phosphoribosylamino)uracil reductase activity"/>
    <property type="evidence" value="ECO:0007669"/>
    <property type="project" value="InterPro"/>
</dbReference>
<dbReference type="PANTHER" id="PTHR38011">
    <property type="entry name" value="DIHYDROFOLATE REDUCTASE FAMILY PROTEIN (AFU_ORTHOLOGUE AFUA_8G06820)"/>
    <property type="match status" value="1"/>
</dbReference>
<feature type="domain" description="Bacterial bifunctional deaminase-reductase C-terminal" evidence="1">
    <location>
        <begin position="2"/>
        <end position="183"/>
    </location>
</feature>
<keyword evidence="3" id="KW-1185">Reference proteome</keyword>
<dbReference type="eggNOG" id="COG0262">
    <property type="taxonomic scope" value="Bacteria"/>
</dbReference>
<dbReference type="RefSeq" id="WP_012927798.1">
    <property type="nucleotide sequence ID" value="NC_013730.1"/>
</dbReference>
<evidence type="ECO:0000313" key="2">
    <source>
        <dbReference type="EMBL" id="ADB39275.1"/>
    </source>
</evidence>
<dbReference type="GO" id="GO:0009231">
    <property type="term" value="P:riboflavin biosynthetic process"/>
    <property type="evidence" value="ECO:0007669"/>
    <property type="project" value="InterPro"/>
</dbReference>
<dbReference type="EMBL" id="CP001769">
    <property type="protein sequence ID" value="ADB39275.1"/>
    <property type="molecule type" value="Genomic_DNA"/>
</dbReference>
<dbReference type="InterPro" id="IPR050765">
    <property type="entry name" value="Riboflavin_Biosynth_HTPR"/>
</dbReference>
<dbReference type="STRING" id="504472.Slin_3264"/>
<dbReference type="SUPFAM" id="SSF53597">
    <property type="entry name" value="Dihydrofolate reductase-like"/>
    <property type="match status" value="1"/>
</dbReference>
<dbReference type="PANTHER" id="PTHR38011:SF11">
    <property type="entry name" value="2,5-DIAMINO-6-RIBOSYLAMINO-4(3H)-PYRIMIDINONE 5'-PHOSPHATE REDUCTASE"/>
    <property type="match status" value="1"/>
</dbReference>
<protein>
    <submittedName>
        <fullName evidence="2">Bifunctional deaminase-reductase domain protein</fullName>
    </submittedName>
</protein>
<dbReference type="AlphaFoldDB" id="D2QN86"/>
<dbReference type="Proteomes" id="UP000002028">
    <property type="component" value="Chromosome"/>
</dbReference>
<dbReference type="KEGG" id="sli:Slin_3264"/>
<dbReference type="Pfam" id="PF01872">
    <property type="entry name" value="RibD_C"/>
    <property type="match status" value="1"/>
</dbReference>
<name>D2QN86_SPILD</name>
<evidence type="ECO:0000313" key="3">
    <source>
        <dbReference type="Proteomes" id="UP000002028"/>
    </source>
</evidence>
<dbReference type="HOGENOM" id="CLU_043966_1_2_10"/>
<sequence length="199" mass="22097">MRKVILFMHVSLDGFVCGPNGEQDWMTMDDDEVGRYLVPDLQTTVDSILVGRVLYQGFASFWPTITNNPSIPPELADFANWMNTTPKIVFSNTLTTVGWQNARLAEADVATEIATLKQQPGGDMVVFGGAEFVASLARLDLIDEYRIKLEPIILGTGKALFKDVTERIRLTLTKAKSFDSGVVGLYYQVNRANQTTQTL</sequence>
<evidence type="ECO:0000259" key="1">
    <source>
        <dbReference type="Pfam" id="PF01872"/>
    </source>
</evidence>